<dbReference type="Proteomes" id="UP001057375">
    <property type="component" value="Unassembled WGS sequence"/>
</dbReference>
<comment type="caution">
    <text evidence="1">The sequence shown here is derived from an EMBL/GenBank/DDBJ whole genome shotgun (WGS) entry which is preliminary data.</text>
</comment>
<keyword evidence="2" id="KW-1185">Reference proteome</keyword>
<dbReference type="CDD" id="cd04332">
    <property type="entry name" value="YbaK_like"/>
    <property type="match status" value="1"/>
</dbReference>
<dbReference type="PANTHER" id="PTHR30411:SF4">
    <property type="entry name" value="YBAK_AMINOACYL-TRNA SYNTHETASE-ASSOCIATED DOMAIN-CONTAINING PROTEIN"/>
    <property type="match status" value="1"/>
</dbReference>
<dbReference type="PANTHER" id="PTHR30411">
    <property type="entry name" value="CYTOPLASMIC PROTEIN"/>
    <property type="match status" value="1"/>
</dbReference>
<sequence length="233" mass="26594">MEKDIDDRLEKLEKKYQTICDLIHIPSKITAAHIYLSAIRDGFSSFRISQVPGNYYDTNIYQRAKAIDPLSPPHISSLCKSLIIQNYSWRESIYAELSDDHKQYYEQFYLIVIPYVTTYLPLNFLSFIKEAGAKVGLSIPSRAYHFNFAKEETSFKLCGYAHNAVTPVGSRTRLVMVLDKSIHEGAKTGFFWLGGGDIDLKLGLSVKEFTKIYKPLITDVTELRETSDPIFGE</sequence>
<evidence type="ECO:0000313" key="2">
    <source>
        <dbReference type="Proteomes" id="UP001057375"/>
    </source>
</evidence>
<name>A0ABQ5KI77_9EUKA</name>
<organism evidence="1 2">
    <name type="scientific">Aduncisulcus paluster</name>
    <dbReference type="NCBI Taxonomy" id="2918883"/>
    <lineage>
        <taxon>Eukaryota</taxon>
        <taxon>Metamonada</taxon>
        <taxon>Carpediemonas-like organisms</taxon>
        <taxon>Aduncisulcus</taxon>
    </lineage>
</organism>
<accession>A0ABQ5KI77</accession>
<dbReference type="Gene3D" id="3.90.960.10">
    <property type="entry name" value="YbaK/aminoacyl-tRNA synthetase-associated domain"/>
    <property type="match status" value="1"/>
</dbReference>
<dbReference type="EMBL" id="BQXS01009957">
    <property type="protein sequence ID" value="GKT32232.1"/>
    <property type="molecule type" value="Genomic_DNA"/>
</dbReference>
<dbReference type="InterPro" id="IPR036754">
    <property type="entry name" value="YbaK/aa-tRNA-synt-asso_dom_sf"/>
</dbReference>
<gene>
    <name evidence="1" type="ORF">ADUPG1_006427</name>
</gene>
<proteinExistence type="predicted"/>
<evidence type="ECO:0000313" key="1">
    <source>
        <dbReference type="EMBL" id="GKT32232.1"/>
    </source>
</evidence>
<reference evidence="1" key="1">
    <citation type="submission" date="2022-03" db="EMBL/GenBank/DDBJ databases">
        <title>Draft genome sequence of Aduncisulcus paluster, a free-living microaerophilic Fornicata.</title>
        <authorList>
            <person name="Yuyama I."/>
            <person name="Kume K."/>
            <person name="Tamura T."/>
            <person name="Inagaki Y."/>
            <person name="Hashimoto T."/>
        </authorList>
    </citation>
    <scope>NUCLEOTIDE SEQUENCE</scope>
    <source>
        <strain evidence="1">NY0171</strain>
    </source>
</reference>
<protein>
    <submittedName>
        <fullName evidence="1">Uncharacterized protein</fullName>
    </submittedName>
</protein>
<dbReference type="SUPFAM" id="SSF55826">
    <property type="entry name" value="YbaK/ProRS associated domain"/>
    <property type="match status" value="1"/>
</dbReference>